<feature type="chain" id="PRO_5002208608" description="Secreted protein" evidence="1">
    <location>
        <begin position="22"/>
        <end position="71"/>
    </location>
</feature>
<reference evidence="3" key="2">
    <citation type="submission" date="2015-01" db="EMBL/GenBank/DDBJ databases">
        <title>Evolutionary Origins and Diversification of the Mycorrhizal Mutualists.</title>
        <authorList>
            <consortium name="DOE Joint Genome Institute"/>
            <consortium name="Mycorrhizal Genomics Consortium"/>
            <person name="Kohler A."/>
            <person name="Kuo A."/>
            <person name="Nagy L.G."/>
            <person name="Floudas D."/>
            <person name="Copeland A."/>
            <person name="Barry K.W."/>
            <person name="Cichocki N."/>
            <person name="Veneault-Fourrey C."/>
            <person name="LaButti K."/>
            <person name="Lindquist E.A."/>
            <person name="Lipzen A."/>
            <person name="Lundell T."/>
            <person name="Morin E."/>
            <person name="Murat C."/>
            <person name="Riley R."/>
            <person name="Ohm R."/>
            <person name="Sun H."/>
            <person name="Tunlid A."/>
            <person name="Henrissat B."/>
            <person name="Grigoriev I.V."/>
            <person name="Hibbett D.S."/>
            <person name="Martin F."/>
        </authorList>
    </citation>
    <scope>NUCLEOTIDE SEQUENCE [LARGE SCALE GENOMIC DNA]</scope>
    <source>
        <strain evidence="3">Ve08.2h10</strain>
    </source>
</reference>
<organism evidence="2 3">
    <name type="scientific">Paxillus rubicundulus Ve08.2h10</name>
    <dbReference type="NCBI Taxonomy" id="930991"/>
    <lineage>
        <taxon>Eukaryota</taxon>
        <taxon>Fungi</taxon>
        <taxon>Dikarya</taxon>
        <taxon>Basidiomycota</taxon>
        <taxon>Agaricomycotina</taxon>
        <taxon>Agaricomycetes</taxon>
        <taxon>Agaricomycetidae</taxon>
        <taxon>Boletales</taxon>
        <taxon>Paxilineae</taxon>
        <taxon>Paxillaceae</taxon>
        <taxon>Paxillus</taxon>
    </lineage>
</organism>
<evidence type="ECO:0000256" key="1">
    <source>
        <dbReference type="SAM" id="SignalP"/>
    </source>
</evidence>
<dbReference type="Proteomes" id="UP000054538">
    <property type="component" value="Unassembled WGS sequence"/>
</dbReference>
<accession>A0A0D0DS69</accession>
<dbReference type="HOGENOM" id="CLU_2740771_0_0_1"/>
<name>A0A0D0DS69_9AGAM</name>
<sequence>MHLQWWRFVLLLLVPSPRISTDSGEQGRRCGTPPFSTPVCGVGAVAIYIGPISPQGTTPRTVYLWQHGLPL</sequence>
<reference evidence="2 3" key="1">
    <citation type="submission" date="2014-04" db="EMBL/GenBank/DDBJ databases">
        <authorList>
            <consortium name="DOE Joint Genome Institute"/>
            <person name="Kuo A."/>
            <person name="Kohler A."/>
            <person name="Jargeat P."/>
            <person name="Nagy L.G."/>
            <person name="Floudas D."/>
            <person name="Copeland A."/>
            <person name="Barry K.W."/>
            <person name="Cichocki N."/>
            <person name="Veneault-Fourrey C."/>
            <person name="LaButti K."/>
            <person name="Lindquist E.A."/>
            <person name="Lipzen A."/>
            <person name="Lundell T."/>
            <person name="Morin E."/>
            <person name="Murat C."/>
            <person name="Sun H."/>
            <person name="Tunlid A."/>
            <person name="Henrissat B."/>
            <person name="Grigoriev I.V."/>
            <person name="Hibbett D.S."/>
            <person name="Martin F."/>
            <person name="Nordberg H.P."/>
            <person name="Cantor M.N."/>
            <person name="Hua S.X."/>
        </authorList>
    </citation>
    <scope>NUCLEOTIDE SEQUENCE [LARGE SCALE GENOMIC DNA]</scope>
    <source>
        <strain evidence="2 3">Ve08.2h10</strain>
    </source>
</reference>
<gene>
    <name evidence="2" type="ORF">PAXRUDRAFT_826249</name>
</gene>
<dbReference type="InParanoid" id="A0A0D0DS69"/>
<dbReference type="EMBL" id="KN825000">
    <property type="protein sequence ID" value="KIK96163.1"/>
    <property type="molecule type" value="Genomic_DNA"/>
</dbReference>
<evidence type="ECO:0008006" key="4">
    <source>
        <dbReference type="Google" id="ProtNLM"/>
    </source>
</evidence>
<dbReference type="AlphaFoldDB" id="A0A0D0DS69"/>
<keyword evidence="3" id="KW-1185">Reference proteome</keyword>
<protein>
    <recommendedName>
        <fullName evidence="4">Secreted protein</fullName>
    </recommendedName>
</protein>
<keyword evidence="1" id="KW-0732">Signal</keyword>
<evidence type="ECO:0000313" key="3">
    <source>
        <dbReference type="Proteomes" id="UP000054538"/>
    </source>
</evidence>
<evidence type="ECO:0000313" key="2">
    <source>
        <dbReference type="EMBL" id="KIK96163.1"/>
    </source>
</evidence>
<proteinExistence type="predicted"/>
<feature type="signal peptide" evidence="1">
    <location>
        <begin position="1"/>
        <end position="21"/>
    </location>
</feature>